<feature type="region of interest" description="Disordered" evidence="6">
    <location>
        <begin position="558"/>
        <end position="586"/>
    </location>
</feature>
<comment type="caution">
    <text evidence="8">The sequence shown here is derived from an EMBL/GenBank/DDBJ whole genome shotgun (WGS) entry which is preliminary data.</text>
</comment>
<dbReference type="PANTHER" id="PTHR19325">
    <property type="entry name" value="COMPLEMENT COMPONENT-RELATED SUSHI DOMAIN-CONTAINING"/>
    <property type="match status" value="1"/>
</dbReference>
<feature type="domain" description="Sushi" evidence="7">
    <location>
        <begin position="1533"/>
        <end position="1592"/>
    </location>
</feature>
<reference evidence="8" key="1">
    <citation type="submission" date="2022-07" db="EMBL/GenBank/DDBJ databases">
        <authorList>
            <person name="Trinca V."/>
            <person name="Uliana J.V.C."/>
            <person name="Torres T.T."/>
            <person name="Ward R.J."/>
            <person name="Monesi N."/>
        </authorList>
    </citation>
    <scope>NUCLEOTIDE SEQUENCE</scope>
    <source>
        <strain evidence="8">HSMRA1968</strain>
        <tissue evidence="8">Whole embryos</tissue>
    </source>
</reference>
<feature type="disulfide bond" evidence="5">
    <location>
        <begin position="715"/>
        <end position="742"/>
    </location>
</feature>
<feature type="disulfide bond" evidence="5">
    <location>
        <begin position="1387"/>
        <end position="1414"/>
    </location>
</feature>
<feature type="domain" description="Sushi" evidence="7">
    <location>
        <begin position="1"/>
        <end position="32"/>
    </location>
</feature>
<feature type="domain" description="Sushi" evidence="7">
    <location>
        <begin position="854"/>
        <end position="920"/>
    </location>
</feature>
<dbReference type="SMART" id="SM00032">
    <property type="entry name" value="CCP"/>
    <property type="match status" value="12"/>
</dbReference>
<feature type="domain" description="Sushi" evidence="7">
    <location>
        <begin position="1480"/>
        <end position="1531"/>
    </location>
</feature>
<sequence length="1623" mass="182306">YECKYGFTLVGEGSRRCGADRKWSGQLPTCKEINCGHPGVLYNGWLENIEAGTGLGASLIYRCHPGMLLVGNTSTVCQIDGRWRYSVPECLAPCIVPTISQGTVIPMEVEMDPNVTTTFVPPTLGTATNKVRHGTTLEVICEEFYEFPINSFSPPTCNNGTWSVIPRCIPARCKGLPKPPKFGMVLAPKTEHGMKARFKCKDGFNLTGPGGKEVTDPNEYVLTCSFGNWTGETPMCQEVYCSFPGYIEHGKILLVGNMGLYDYRPYVKKIINNKQIMYDCDKGYVLDVGPPGATCVGGLWRPTELPLCLLGQHPRLRWNRKRRSIEMRFIRSRYIRQNYRELQRRYHELIDSDEVNERRKRNSQAIDTFPSQYHNFPHPTHRNDIHRRVSRSLNNFIHRHLRSPFEGGEAYAKYMETIKQKYQKYVKNILGYNNVQNYSSEMSNRPYDSRQTLPRVHSTQAHNNLSKVDRINSATIGSTPPTLSGYDSKLYTKDKVNHNYPFADDFEEVFKDNQPNQYRIVNNNFVSSDRIRDDIDYSLRPNMTELIAKLKSQIIRRKRSVSDRNNRKVRKRANSNHTTSIDGGEVDENLEGLKRGKAKGPCEPIPSEPFMRVDIIREGRDPTHEYSAGTMVKVTCAKEYKLNLQNPNGTAKCVRSRWKPMKPLCTLLPCSVPSTEHGSYFTVTTDTSTPNAKPTPKLLNAFDEILNGDIIDVQCDEGYNVQGPNQLKCWQGTWDTTNMPECLPAPCILPSISNAIYQGGYRGGLTIAHGSSVSVQCENPANNLPVQMVCALGSLSPKTIQCGTGARRSREEYLSEVEFVNTREDINALINGFSSNSKAVENSVQRVVNLETGRDCGTPRRVDDALVYRNGEPLGDMDDGFQSGTEITFNCIASSAGERTTWKIICEDGQWVGRSLNCANGTCIFRNNEPNVVSFYNDLEIREDVVEFPPGAIIVSSDEKVDLMSLPFIKSLNVKIISVRMVLVGISLTLLIGSVYVKMYLNSETCALELPQELSKIFRSPENCDFCQNVSKVDRIAKITPDEFERRYAYTGRPVIITDATTNWTALETFDFWYFKDIYDQARMRTNKPMNCQFFPYKTGFKTFYEAMSIPRERVNYESGTDPWYFGWSNCNDDVAQILRQHYGRPYFLPKTSENNAIDWIFMGGSGLGAHMHVDNVRLPSWQAQIKGEKEWTLAPPPECYYQCSFITAIVSTGDINIGKYALTGSSTRQCIHSEWNGQKPACFGLNQENDYAMEKAPTILFRHSNGPIAQSNDGKLIVYPGTTVHMECLWMRRFGNPKWVVSQEYRVYPEGWVTDDARDATLEYRLSIIHAVEDDSGTFTCQTPARHEHKIDIIVKAVNCPEIPARRGLTMSTNETKMSIRVQLSCANGNSLIGASELMCLPSGNWSAPLPVCESVECGDLPITASSNRSVPRVAVLSREVGGRAAFSCRSGYGIRGPSESICLPSGEWSLPFPDCVEVQCENPGAPNNGYAQGSAPYRAGDVVQFNCNPEYMMQGQPIIACQDSGRWSGVQACSYPGTAIAGRMSSVKFYYTIGETITFVCDAGLQLRGAQMLKCSKNGKWSNAIPTSDQKIINEEKLCQSCCEILPHLFIFIQSLYLTKC</sequence>
<keyword evidence="2" id="KW-0677">Repeat</keyword>
<dbReference type="OrthoDB" id="5804959at2759"/>
<dbReference type="EMBL" id="WJQU01000001">
    <property type="protein sequence ID" value="KAJ6649684.1"/>
    <property type="molecule type" value="Genomic_DNA"/>
</dbReference>
<feature type="domain" description="Sushi" evidence="7">
    <location>
        <begin position="668"/>
        <end position="744"/>
    </location>
</feature>
<dbReference type="SUPFAM" id="SSF51197">
    <property type="entry name" value="Clavaminate synthase-like"/>
    <property type="match status" value="1"/>
</dbReference>
<dbReference type="PROSITE" id="PS50923">
    <property type="entry name" value="SUSHI"/>
    <property type="match status" value="11"/>
</dbReference>
<feature type="domain" description="Sushi" evidence="7">
    <location>
        <begin position="1417"/>
        <end position="1479"/>
    </location>
</feature>
<proteinExistence type="predicted"/>
<feature type="domain" description="Sushi" evidence="7">
    <location>
        <begin position="33"/>
        <end position="92"/>
    </location>
</feature>
<dbReference type="InterPro" id="IPR050350">
    <property type="entry name" value="Compl-Cell_Adhes-Reg"/>
</dbReference>
<dbReference type="InterPro" id="IPR035976">
    <property type="entry name" value="Sushi/SCR/CCP_sf"/>
</dbReference>
<accession>A0A9Q0NHJ4</accession>
<feature type="disulfide bond" evidence="5">
    <location>
        <begin position="891"/>
        <end position="918"/>
    </location>
</feature>
<keyword evidence="3 5" id="KW-1015">Disulfide bond</keyword>
<feature type="domain" description="Sushi" evidence="7">
    <location>
        <begin position="600"/>
        <end position="667"/>
    </location>
</feature>
<keyword evidence="1 5" id="KW-0768">Sushi</keyword>
<gene>
    <name evidence="8" type="primary">hig_0</name>
    <name evidence="8" type="ORF">Bhyg_04923</name>
</gene>
<keyword evidence="4" id="KW-0325">Glycoprotein</keyword>
<feature type="domain" description="Sushi" evidence="7">
    <location>
        <begin position="1359"/>
        <end position="1416"/>
    </location>
</feature>
<protein>
    <submittedName>
        <fullName evidence="8">Locomotion-related protein Hikaru genki</fullName>
    </submittedName>
</protein>
<dbReference type="PANTHER" id="PTHR19325:SF575">
    <property type="entry name" value="LOCOMOTION-RELATED PROTEIN HIKARU GENKI"/>
    <property type="match status" value="1"/>
</dbReference>
<name>A0A9Q0NHJ4_9DIPT</name>
<dbReference type="Proteomes" id="UP001151699">
    <property type="component" value="Chromosome A"/>
</dbReference>
<feature type="disulfide bond" evidence="5">
    <location>
        <begin position="3"/>
        <end position="30"/>
    </location>
</feature>
<feature type="domain" description="Sushi" evidence="7">
    <location>
        <begin position="239"/>
        <end position="310"/>
    </location>
</feature>
<evidence type="ECO:0000313" key="8">
    <source>
        <dbReference type="EMBL" id="KAJ6649684.1"/>
    </source>
</evidence>
<dbReference type="Pfam" id="PF00084">
    <property type="entry name" value="Sushi"/>
    <property type="match status" value="7"/>
</dbReference>
<evidence type="ECO:0000256" key="4">
    <source>
        <dbReference type="ARBA" id="ARBA00023180"/>
    </source>
</evidence>
<dbReference type="Pfam" id="PF13621">
    <property type="entry name" value="Cupin_8"/>
    <property type="match status" value="1"/>
</dbReference>
<evidence type="ECO:0000256" key="3">
    <source>
        <dbReference type="ARBA" id="ARBA00023157"/>
    </source>
</evidence>
<dbReference type="Gene3D" id="2.60.120.650">
    <property type="entry name" value="Cupin"/>
    <property type="match status" value="1"/>
</dbReference>
<feature type="non-terminal residue" evidence="8">
    <location>
        <position position="1623"/>
    </location>
</feature>
<comment type="caution">
    <text evidence="5">Lacks conserved residue(s) required for the propagation of feature annotation.</text>
</comment>
<evidence type="ECO:0000313" key="9">
    <source>
        <dbReference type="Proteomes" id="UP001151699"/>
    </source>
</evidence>
<feature type="domain" description="Sushi" evidence="7">
    <location>
        <begin position="171"/>
        <end position="238"/>
    </location>
</feature>
<dbReference type="CDD" id="cd00033">
    <property type="entry name" value="CCP"/>
    <property type="match status" value="8"/>
</dbReference>
<keyword evidence="9" id="KW-1185">Reference proteome</keyword>
<dbReference type="InterPro" id="IPR000436">
    <property type="entry name" value="Sushi_SCR_CCP_dom"/>
</dbReference>
<dbReference type="SUPFAM" id="SSF57535">
    <property type="entry name" value="Complement control module/SCR domain"/>
    <property type="match status" value="11"/>
</dbReference>
<dbReference type="Gene3D" id="2.10.70.10">
    <property type="entry name" value="Complement Module, domain 1"/>
    <property type="match status" value="11"/>
</dbReference>
<evidence type="ECO:0000256" key="5">
    <source>
        <dbReference type="PROSITE-ProRule" id="PRU00302"/>
    </source>
</evidence>
<organism evidence="8 9">
    <name type="scientific">Pseudolycoriella hygida</name>
    <dbReference type="NCBI Taxonomy" id="35572"/>
    <lineage>
        <taxon>Eukaryota</taxon>
        <taxon>Metazoa</taxon>
        <taxon>Ecdysozoa</taxon>
        <taxon>Arthropoda</taxon>
        <taxon>Hexapoda</taxon>
        <taxon>Insecta</taxon>
        <taxon>Pterygota</taxon>
        <taxon>Neoptera</taxon>
        <taxon>Endopterygota</taxon>
        <taxon>Diptera</taxon>
        <taxon>Nematocera</taxon>
        <taxon>Sciaroidea</taxon>
        <taxon>Sciaridae</taxon>
        <taxon>Pseudolycoriella</taxon>
    </lineage>
</organism>
<evidence type="ECO:0000256" key="6">
    <source>
        <dbReference type="SAM" id="MobiDB-lite"/>
    </source>
</evidence>
<evidence type="ECO:0000256" key="2">
    <source>
        <dbReference type="ARBA" id="ARBA00022737"/>
    </source>
</evidence>
<feature type="disulfide bond" evidence="5">
    <location>
        <begin position="63"/>
        <end position="90"/>
    </location>
</feature>
<evidence type="ECO:0000256" key="1">
    <source>
        <dbReference type="ARBA" id="ARBA00022659"/>
    </source>
</evidence>
<feature type="disulfide bond" evidence="5">
    <location>
        <begin position="1450"/>
        <end position="1477"/>
    </location>
</feature>
<dbReference type="InterPro" id="IPR041667">
    <property type="entry name" value="Cupin_8"/>
</dbReference>
<evidence type="ECO:0000259" key="7">
    <source>
        <dbReference type="PROSITE" id="PS50923"/>
    </source>
</evidence>